<feature type="transmembrane region" description="Helical" evidence="1">
    <location>
        <begin position="5"/>
        <end position="23"/>
    </location>
</feature>
<accession>A0A7C8YB04</accession>
<proteinExistence type="predicted"/>
<keyword evidence="1" id="KW-0472">Membrane</keyword>
<evidence type="ECO:0000256" key="1">
    <source>
        <dbReference type="SAM" id="Phobius"/>
    </source>
</evidence>
<sequence length="123" mass="14569">MVETLALPLLMWLTMWIVYFDFFPPEKMWIAFIFGVYCLPWDAHCAYIYAIFFVPKQIARRTKIPVSCKTPNIYDCLMLLSIFLDRTVRLLLSGKLEDIVLYFDLLNPLWGSLFLVIMTCERL</sequence>
<reference evidence="2" key="1">
    <citation type="journal article" date="2013" name="J. Plant Res.">
        <title>Effect of fungi and light on seed germination of three Opuntia species from semiarid lands of central Mexico.</title>
        <authorList>
            <person name="Delgado-Sanchez P."/>
            <person name="Jimenez-Bremont J.F."/>
            <person name="Guerrero-Gonzalez Mde L."/>
            <person name="Flores J."/>
        </authorList>
    </citation>
    <scope>NUCLEOTIDE SEQUENCE</scope>
    <source>
        <tissue evidence="2">Cladode</tissue>
    </source>
</reference>
<dbReference type="AlphaFoldDB" id="A0A7C8YB04"/>
<keyword evidence="1" id="KW-1133">Transmembrane helix</keyword>
<keyword evidence="1" id="KW-0812">Transmembrane</keyword>
<dbReference type="EMBL" id="GISG01000034">
    <property type="protein sequence ID" value="MBA4613955.1"/>
    <property type="molecule type" value="Transcribed_RNA"/>
</dbReference>
<protein>
    <submittedName>
        <fullName evidence="2">Uncharacterized protein</fullName>
    </submittedName>
</protein>
<name>A0A7C8YB04_OPUST</name>
<reference evidence="2" key="2">
    <citation type="submission" date="2020-07" db="EMBL/GenBank/DDBJ databases">
        <authorList>
            <person name="Vera ALvarez R."/>
            <person name="Arias-Moreno D.M."/>
            <person name="Jimenez-Jacinto V."/>
            <person name="Jimenez-Bremont J.F."/>
            <person name="Swaminathan K."/>
            <person name="Moose S.P."/>
            <person name="Guerrero-Gonzalez M.L."/>
            <person name="Marino-Ramirez L."/>
            <person name="Landsman D."/>
            <person name="Rodriguez-Kessler M."/>
            <person name="Delgado-Sanchez P."/>
        </authorList>
    </citation>
    <scope>NUCLEOTIDE SEQUENCE</scope>
    <source>
        <tissue evidence="2">Cladode</tissue>
    </source>
</reference>
<organism evidence="2">
    <name type="scientific">Opuntia streptacantha</name>
    <name type="common">Prickly pear cactus</name>
    <name type="synonym">Opuntia cardona</name>
    <dbReference type="NCBI Taxonomy" id="393608"/>
    <lineage>
        <taxon>Eukaryota</taxon>
        <taxon>Viridiplantae</taxon>
        <taxon>Streptophyta</taxon>
        <taxon>Embryophyta</taxon>
        <taxon>Tracheophyta</taxon>
        <taxon>Spermatophyta</taxon>
        <taxon>Magnoliopsida</taxon>
        <taxon>eudicotyledons</taxon>
        <taxon>Gunneridae</taxon>
        <taxon>Pentapetalae</taxon>
        <taxon>Caryophyllales</taxon>
        <taxon>Cactineae</taxon>
        <taxon>Cactaceae</taxon>
        <taxon>Opuntioideae</taxon>
        <taxon>Opuntia</taxon>
    </lineage>
</organism>
<evidence type="ECO:0000313" key="2">
    <source>
        <dbReference type="EMBL" id="MBA4613955.1"/>
    </source>
</evidence>
<feature type="transmembrane region" description="Helical" evidence="1">
    <location>
        <begin position="29"/>
        <end position="52"/>
    </location>
</feature>